<feature type="domain" description="NACHT" evidence="3">
    <location>
        <begin position="39"/>
        <end position="155"/>
    </location>
</feature>
<evidence type="ECO:0000313" key="5">
    <source>
        <dbReference type="Proteomes" id="UP000567179"/>
    </source>
</evidence>
<evidence type="ECO:0000256" key="1">
    <source>
        <dbReference type="ARBA" id="ARBA00022737"/>
    </source>
</evidence>
<gene>
    <name evidence="4" type="ORF">D9619_011264</name>
</gene>
<evidence type="ECO:0000259" key="3">
    <source>
        <dbReference type="PROSITE" id="PS50837"/>
    </source>
</evidence>
<dbReference type="Gene3D" id="3.40.50.300">
    <property type="entry name" value="P-loop containing nucleotide triphosphate hydrolases"/>
    <property type="match status" value="1"/>
</dbReference>
<keyword evidence="5" id="KW-1185">Reference proteome</keyword>
<dbReference type="InterPro" id="IPR007111">
    <property type="entry name" value="NACHT_NTPase"/>
</dbReference>
<dbReference type="AlphaFoldDB" id="A0A8H5BJQ2"/>
<dbReference type="InterPro" id="IPR056884">
    <property type="entry name" value="NPHP3-like_N"/>
</dbReference>
<keyword evidence="1" id="KW-0677">Repeat</keyword>
<dbReference type="SUPFAM" id="SSF52540">
    <property type="entry name" value="P-loop containing nucleoside triphosphate hydrolases"/>
    <property type="match status" value="1"/>
</dbReference>
<name>A0A8H5BJQ2_9AGAR</name>
<evidence type="ECO:0000256" key="2">
    <source>
        <dbReference type="SAM" id="Phobius"/>
    </source>
</evidence>
<comment type="caution">
    <text evidence="4">The sequence shown here is derived from an EMBL/GenBank/DDBJ whole genome shotgun (WGS) entry which is preliminary data.</text>
</comment>
<feature type="transmembrane region" description="Helical" evidence="2">
    <location>
        <begin position="83"/>
        <end position="102"/>
    </location>
</feature>
<dbReference type="InterPro" id="IPR027417">
    <property type="entry name" value="P-loop_NTPase"/>
</dbReference>
<dbReference type="Proteomes" id="UP000567179">
    <property type="component" value="Unassembled WGS sequence"/>
</dbReference>
<protein>
    <recommendedName>
        <fullName evidence="3">NACHT domain-containing protein</fullName>
    </recommendedName>
</protein>
<dbReference type="EMBL" id="JAACJJ010000016">
    <property type="protein sequence ID" value="KAF5324399.1"/>
    <property type="molecule type" value="Genomic_DNA"/>
</dbReference>
<organism evidence="4 5">
    <name type="scientific">Psilocybe cf. subviscida</name>
    <dbReference type="NCBI Taxonomy" id="2480587"/>
    <lineage>
        <taxon>Eukaryota</taxon>
        <taxon>Fungi</taxon>
        <taxon>Dikarya</taxon>
        <taxon>Basidiomycota</taxon>
        <taxon>Agaricomycotina</taxon>
        <taxon>Agaricomycetes</taxon>
        <taxon>Agaricomycetidae</taxon>
        <taxon>Agaricales</taxon>
        <taxon>Agaricineae</taxon>
        <taxon>Strophariaceae</taxon>
        <taxon>Psilocybe</taxon>
    </lineage>
</organism>
<evidence type="ECO:0000313" key="4">
    <source>
        <dbReference type="EMBL" id="KAF5324399.1"/>
    </source>
</evidence>
<proteinExistence type="predicted"/>
<keyword evidence="2" id="KW-1133">Transmembrane helix</keyword>
<keyword evidence="2" id="KW-0472">Membrane</keyword>
<sequence>MDSLATERNSHSQGYPGTRVEVIGHIEKWRDAQDGLQAPIFWLSGPAGAGKTAIMQTIAENCKAQGVPQANFFFFRTDASRNALFPLIATLLHQIILLYLLMEKAVAAVLLSNPLILNSILEEQLEKLIVTPLCTIQESSLAYRPPLLLIDGLDECDSNSKHDQLKILHAFDKVLAAHPSLICLLVASRDKSRIKTAFKTMASSFFPLYLDDSYSPASDIWLFVNAQFQKIRKTHSLAHLLDATWPAVTDVNEIVEKSSGQFIYAATVMHFISDSSASPELSLERVRGAAQLATKSPFSFLDAIYTYILSQADDQQALKDVLHAHFWLVENKITLQETLSILDHQYTNSVIHSCIADMTAIAWFENKKLIFYHASLTKFFHNQSRSGEYFVDLDMFDLKILPLLLEHNHYNGGELVMSIYHLQKLKIMTLEIMRATNIMNGLYLGLRIIPLAIFIPLHDLCVLNHAVAEYKQFLKMWRYIAMWKITCLNRDVLQNPYVVVDALHPISASNADETTEWVGDLLWHIQAKVHQIDIALGLQIFEMFSFWQHYPHNLKEYKKLVIQWILWAVSNNILLPDMDNLPDYPPTNEITSSSTSGEVTKVYGLPCSQRYIMMAWIKQLHGDTTRDP</sequence>
<dbReference type="PROSITE" id="PS50837">
    <property type="entry name" value="NACHT"/>
    <property type="match status" value="1"/>
</dbReference>
<keyword evidence="2" id="KW-0812">Transmembrane</keyword>
<accession>A0A8H5BJQ2</accession>
<dbReference type="PANTHER" id="PTHR10039">
    <property type="entry name" value="AMELOGENIN"/>
    <property type="match status" value="1"/>
</dbReference>
<reference evidence="4 5" key="1">
    <citation type="journal article" date="2020" name="ISME J.">
        <title>Uncovering the hidden diversity of litter-decomposition mechanisms in mushroom-forming fungi.</title>
        <authorList>
            <person name="Floudas D."/>
            <person name="Bentzer J."/>
            <person name="Ahren D."/>
            <person name="Johansson T."/>
            <person name="Persson P."/>
            <person name="Tunlid A."/>
        </authorList>
    </citation>
    <scope>NUCLEOTIDE SEQUENCE [LARGE SCALE GENOMIC DNA]</scope>
    <source>
        <strain evidence="4 5">CBS 101986</strain>
    </source>
</reference>
<dbReference type="Pfam" id="PF24883">
    <property type="entry name" value="NPHP3_N"/>
    <property type="match status" value="1"/>
</dbReference>
<dbReference type="OrthoDB" id="7464126at2759"/>